<gene>
    <name evidence="2" type="ORF">RIF29_06646</name>
</gene>
<dbReference type="AlphaFoldDB" id="A0AAN9J4I9"/>
<name>A0AAN9J4I9_CROPI</name>
<feature type="transmembrane region" description="Helical" evidence="1">
    <location>
        <begin position="61"/>
        <end position="85"/>
    </location>
</feature>
<evidence type="ECO:0000256" key="1">
    <source>
        <dbReference type="SAM" id="Phobius"/>
    </source>
</evidence>
<evidence type="ECO:0000313" key="3">
    <source>
        <dbReference type="Proteomes" id="UP001372338"/>
    </source>
</evidence>
<evidence type="ECO:0000313" key="2">
    <source>
        <dbReference type="EMBL" id="KAK7291476.1"/>
    </source>
</evidence>
<accession>A0AAN9J4I9</accession>
<reference evidence="2 3" key="1">
    <citation type="submission" date="2024-01" db="EMBL/GenBank/DDBJ databases">
        <title>The genomes of 5 underutilized Papilionoideae crops provide insights into root nodulation and disease resistanc.</title>
        <authorList>
            <person name="Yuan L."/>
        </authorList>
    </citation>
    <scope>NUCLEOTIDE SEQUENCE [LARGE SCALE GENOMIC DNA]</scope>
    <source>
        <strain evidence="2">ZHUSHIDOU_FW_LH</strain>
        <tissue evidence="2">Leaf</tissue>
    </source>
</reference>
<organism evidence="2 3">
    <name type="scientific">Crotalaria pallida</name>
    <name type="common">Smooth rattlebox</name>
    <name type="synonym">Crotalaria striata</name>
    <dbReference type="NCBI Taxonomy" id="3830"/>
    <lineage>
        <taxon>Eukaryota</taxon>
        <taxon>Viridiplantae</taxon>
        <taxon>Streptophyta</taxon>
        <taxon>Embryophyta</taxon>
        <taxon>Tracheophyta</taxon>
        <taxon>Spermatophyta</taxon>
        <taxon>Magnoliopsida</taxon>
        <taxon>eudicotyledons</taxon>
        <taxon>Gunneridae</taxon>
        <taxon>Pentapetalae</taxon>
        <taxon>rosids</taxon>
        <taxon>fabids</taxon>
        <taxon>Fabales</taxon>
        <taxon>Fabaceae</taxon>
        <taxon>Papilionoideae</taxon>
        <taxon>50 kb inversion clade</taxon>
        <taxon>genistoids sensu lato</taxon>
        <taxon>core genistoids</taxon>
        <taxon>Crotalarieae</taxon>
        <taxon>Crotalaria</taxon>
    </lineage>
</organism>
<keyword evidence="1" id="KW-0472">Membrane</keyword>
<feature type="transmembrane region" description="Helical" evidence="1">
    <location>
        <begin position="12"/>
        <end position="33"/>
    </location>
</feature>
<protein>
    <submittedName>
        <fullName evidence="2">Uncharacterized protein</fullName>
    </submittedName>
</protein>
<dbReference type="Proteomes" id="UP001372338">
    <property type="component" value="Unassembled WGS sequence"/>
</dbReference>
<dbReference type="EMBL" id="JAYWIO010000001">
    <property type="protein sequence ID" value="KAK7291476.1"/>
    <property type="molecule type" value="Genomic_DNA"/>
</dbReference>
<keyword evidence="1" id="KW-0812">Transmembrane</keyword>
<keyword evidence="3" id="KW-1185">Reference proteome</keyword>
<keyword evidence="1" id="KW-1133">Transmembrane helix</keyword>
<comment type="caution">
    <text evidence="2">The sequence shown here is derived from an EMBL/GenBank/DDBJ whole genome shotgun (WGS) entry which is preliminary data.</text>
</comment>
<proteinExistence type="predicted"/>
<sequence length="129" mass="15165">MEKHLVVCSELCMMIYGFVPFHVVIFRFVILFGNEEYTFWVEKERGSECNSSNCSLFLPSFILQIAAFFSFFFGYLNLLIHSLFLEPSLLRFMLRFKFLELSNSVKCWPETARASRASLIGISLWCLRF</sequence>